<dbReference type="EMBL" id="JARAKH010000031">
    <property type="protein sequence ID" value="KAK8386185.1"/>
    <property type="molecule type" value="Genomic_DNA"/>
</dbReference>
<gene>
    <name evidence="1" type="ORF">O3P69_010719</name>
</gene>
<dbReference type="Proteomes" id="UP001487740">
    <property type="component" value="Unassembled WGS sequence"/>
</dbReference>
<dbReference type="AlphaFoldDB" id="A0AAW0TEQ3"/>
<accession>A0AAW0TEQ3</accession>
<protein>
    <submittedName>
        <fullName evidence="1">Uncharacterized protein</fullName>
    </submittedName>
</protein>
<name>A0AAW0TEQ3_SCYPA</name>
<keyword evidence="2" id="KW-1185">Reference proteome</keyword>
<sequence>MRLFPHIHVPRQVLCLAISLPSGPALRTSGLHRGASVPSIGRTLTLASSLLSCIVRAREGETLHVASIRGSPLLLYYTRRPVKCVLWDIKDSLEGLGHGVFLLYLARRVWLLLPSQRVPPLLAATHTFIFDLYGPEHATFQWLVPGMKTFRALSGCGTRPQPPVRFSIDWNIPVYLSRHATHLYVSSASVPPALFPASDIGGNLSVLDTPESRGLVRMKG</sequence>
<comment type="caution">
    <text evidence="1">The sequence shown here is derived from an EMBL/GenBank/DDBJ whole genome shotgun (WGS) entry which is preliminary data.</text>
</comment>
<organism evidence="1 2">
    <name type="scientific">Scylla paramamosain</name>
    <name type="common">Mud crab</name>
    <dbReference type="NCBI Taxonomy" id="85552"/>
    <lineage>
        <taxon>Eukaryota</taxon>
        <taxon>Metazoa</taxon>
        <taxon>Ecdysozoa</taxon>
        <taxon>Arthropoda</taxon>
        <taxon>Crustacea</taxon>
        <taxon>Multicrustacea</taxon>
        <taxon>Malacostraca</taxon>
        <taxon>Eumalacostraca</taxon>
        <taxon>Eucarida</taxon>
        <taxon>Decapoda</taxon>
        <taxon>Pleocyemata</taxon>
        <taxon>Brachyura</taxon>
        <taxon>Eubrachyura</taxon>
        <taxon>Portunoidea</taxon>
        <taxon>Portunidae</taxon>
        <taxon>Portuninae</taxon>
        <taxon>Scylla</taxon>
    </lineage>
</organism>
<reference evidence="1 2" key="1">
    <citation type="submission" date="2023-03" db="EMBL/GenBank/DDBJ databases">
        <title>High-quality genome of Scylla paramamosain provides insights in environmental adaptation.</title>
        <authorList>
            <person name="Zhang L."/>
        </authorList>
    </citation>
    <scope>NUCLEOTIDE SEQUENCE [LARGE SCALE GENOMIC DNA]</scope>
    <source>
        <strain evidence="1">LZ_2023a</strain>
        <tissue evidence="1">Muscle</tissue>
    </source>
</reference>
<evidence type="ECO:0000313" key="1">
    <source>
        <dbReference type="EMBL" id="KAK8386185.1"/>
    </source>
</evidence>
<proteinExistence type="predicted"/>
<evidence type="ECO:0000313" key="2">
    <source>
        <dbReference type="Proteomes" id="UP001487740"/>
    </source>
</evidence>